<keyword evidence="3" id="KW-0813">Transport</keyword>
<keyword evidence="5" id="KW-1133">Transmembrane helix</keyword>
<reference evidence="10" key="1">
    <citation type="journal article" date="2019" name="Int. J. Syst. Evol. Microbiol.">
        <title>The Global Catalogue of Microorganisms (GCM) 10K type strain sequencing project: providing services to taxonomists for standard genome sequencing and annotation.</title>
        <authorList>
            <consortium name="The Broad Institute Genomics Platform"/>
            <consortium name="The Broad Institute Genome Sequencing Center for Infectious Disease"/>
            <person name="Wu L."/>
            <person name="Ma J."/>
        </authorList>
    </citation>
    <scope>NUCLEOTIDE SEQUENCE [LARGE SCALE GENOMIC DNA]</scope>
    <source>
        <strain evidence="10">CGMCC 1.12478</strain>
    </source>
</reference>
<keyword evidence="5" id="KW-0472">Membrane</keyword>
<keyword evidence="5" id="KW-0812">Transmembrane</keyword>
<evidence type="ECO:0000256" key="5">
    <source>
        <dbReference type="SAM" id="Phobius"/>
    </source>
</evidence>
<evidence type="ECO:0000256" key="1">
    <source>
        <dbReference type="ARBA" id="ARBA00004196"/>
    </source>
</evidence>
<dbReference type="Gene3D" id="2.40.30.170">
    <property type="match status" value="1"/>
</dbReference>
<comment type="subcellular location">
    <subcellularLocation>
        <location evidence="1">Cell envelope</location>
    </subcellularLocation>
</comment>
<dbReference type="Pfam" id="PF25954">
    <property type="entry name" value="Beta-barrel_RND_2"/>
    <property type="match status" value="1"/>
</dbReference>
<dbReference type="EMBL" id="BMFC01000007">
    <property type="protein sequence ID" value="GGC09444.1"/>
    <property type="molecule type" value="Genomic_DNA"/>
</dbReference>
<keyword evidence="10" id="KW-1185">Reference proteome</keyword>
<dbReference type="InterPro" id="IPR006143">
    <property type="entry name" value="RND_pump_MFP"/>
</dbReference>
<gene>
    <name evidence="9" type="ORF">GCM10011363_27630</name>
</gene>
<feature type="coiled-coil region" evidence="4">
    <location>
        <begin position="122"/>
        <end position="183"/>
    </location>
</feature>
<dbReference type="InterPro" id="IPR058625">
    <property type="entry name" value="MdtA-like_BSH"/>
</dbReference>
<dbReference type="PANTHER" id="PTHR30469:SF13">
    <property type="entry name" value="HAE1 FAMILY EFFLUX PUMP MFP COMPONENT"/>
    <property type="match status" value="1"/>
</dbReference>
<dbReference type="Proteomes" id="UP000645462">
    <property type="component" value="Unassembled WGS sequence"/>
</dbReference>
<dbReference type="Pfam" id="PF25967">
    <property type="entry name" value="RND-MFP_C"/>
    <property type="match status" value="1"/>
</dbReference>
<protein>
    <submittedName>
        <fullName evidence="9">Hemolysin D</fullName>
    </submittedName>
</protein>
<feature type="domain" description="Multidrug resistance protein MdtA-like C-terminal permuted SH3" evidence="8">
    <location>
        <begin position="310"/>
        <end position="361"/>
    </location>
</feature>
<comment type="similarity">
    <text evidence="2">Belongs to the membrane fusion protein (MFP) (TC 8.A.1) family.</text>
</comment>
<keyword evidence="4" id="KW-0175">Coiled coil</keyword>
<comment type="caution">
    <text evidence="9">The sequence shown here is derived from an EMBL/GenBank/DDBJ whole genome shotgun (WGS) entry which is preliminary data.</text>
</comment>
<dbReference type="RefSeq" id="WP_188482645.1">
    <property type="nucleotide sequence ID" value="NZ_BMFC01000007.1"/>
</dbReference>
<proteinExistence type="inferred from homology"/>
<dbReference type="Pfam" id="PF25917">
    <property type="entry name" value="BSH_RND"/>
    <property type="match status" value="1"/>
</dbReference>
<evidence type="ECO:0000259" key="6">
    <source>
        <dbReference type="Pfam" id="PF25917"/>
    </source>
</evidence>
<evidence type="ECO:0000259" key="7">
    <source>
        <dbReference type="Pfam" id="PF25954"/>
    </source>
</evidence>
<feature type="domain" description="Multidrug resistance protein MdtA-like barrel-sandwich hybrid" evidence="6">
    <location>
        <begin position="96"/>
        <end position="213"/>
    </location>
</feature>
<dbReference type="PANTHER" id="PTHR30469">
    <property type="entry name" value="MULTIDRUG RESISTANCE PROTEIN MDTA"/>
    <property type="match status" value="1"/>
</dbReference>
<evidence type="ECO:0000256" key="4">
    <source>
        <dbReference type="SAM" id="Coils"/>
    </source>
</evidence>
<dbReference type="Gene3D" id="1.10.287.470">
    <property type="entry name" value="Helix hairpin bin"/>
    <property type="match status" value="1"/>
</dbReference>
<dbReference type="Gene3D" id="2.40.50.100">
    <property type="match status" value="1"/>
</dbReference>
<evidence type="ECO:0000259" key="8">
    <source>
        <dbReference type="Pfam" id="PF25967"/>
    </source>
</evidence>
<evidence type="ECO:0000256" key="2">
    <source>
        <dbReference type="ARBA" id="ARBA00009477"/>
    </source>
</evidence>
<accession>A0ABQ1KWT0</accession>
<dbReference type="InterPro" id="IPR058627">
    <property type="entry name" value="MdtA-like_C"/>
</dbReference>
<dbReference type="Gene3D" id="2.40.420.20">
    <property type="match status" value="1"/>
</dbReference>
<dbReference type="SUPFAM" id="SSF111369">
    <property type="entry name" value="HlyD-like secretion proteins"/>
    <property type="match status" value="1"/>
</dbReference>
<evidence type="ECO:0000256" key="3">
    <source>
        <dbReference type="ARBA" id="ARBA00022448"/>
    </source>
</evidence>
<sequence>MSLFKQIVITALVLATGFWGLVTYVPALLPILDRYGLLEPFGITVPEQQAAAQSGGGRPGGGSRGAAKVIAVEVQSANLFDEIVTIGDGRARRSTMVLPEVSGRLASINVQSGGYVEAGSVIASLEDQIQRIEVERAEFLLQDAQSVADRVTALGSTVAAIQRSNAELALQTAELDLKEAQFELERRQIIAPFSGWVGIITHNVGDQVSPATELTQIDDRSEIIVDFRVPERFVGQITDGDAIRATPLARPQDELLGKITALDSRVDPDSRTLRVQASLANTDDTLRAGMAFRITVDFTGEAFPSVDPLAIQWGSDGPFVWVVADGKAQRTSVMIMQRNSDSVLVSGGLAVGDLIVTEGVQNLRPGAEVELQVGATANPTQAALPVSRG</sequence>
<dbReference type="InterPro" id="IPR058792">
    <property type="entry name" value="Beta-barrel_RND_2"/>
</dbReference>
<evidence type="ECO:0000313" key="9">
    <source>
        <dbReference type="EMBL" id="GGC09444.1"/>
    </source>
</evidence>
<feature type="transmembrane region" description="Helical" evidence="5">
    <location>
        <begin position="7"/>
        <end position="29"/>
    </location>
</feature>
<feature type="domain" description="CusB-like beta-barrel" evidence="7">
    <location>
        <begin position="225"/>
        <end position="296"/>
    </location>
</feature>
<name>A0ABQ1KWT0_9RHOB</name>
<organism evidence="9 10">
    <name type="scientific">Marivita lacus</name>
    <dbReference type="NCBI Taxonomy" id="1323742"/>
    <lineage>
        <taxon>Bacteria</taxon>
        <taxon>Pseudomonadati</taxon>
        <taxon>Pseudomonadota</taxon>
        <taxon>Alphaproteobacteria</taxon>
        <taxon>Rhodobacterales</taxon>
        <taxon>Roseobacteraceae</taxon>
        <taxon>Marivita</taxon>
    </lineage>
</organism>
<dbReference type="NCBIfam" id="TIGR01730">
    <property type="entry name" value="RND_mfp"/>
    <property type="match status" value="1"/>
</dbReference>
<evidence type="ECO:0000313" key="10">
    <source>
        <dbReference type="Proteomes" id="UP000645462"/>
    </source>
</evidence>